<name>A0AAI8G3H4_9FLAO</name>
<dbReference type="EMBL" id="CP013690">
    <property type="protein sequence ID" value="ALU24905.1"/>
    <property type="molecule type" value="Genomic_DNA"/>
</dbReference>
<keyword evidence="1" id="KW-0812">Transmembrane</keyword>
<sequence length="150" mass="17117">MEKIFKSCFRRSSLVKISIVTMVLLMINILFIILILKAKKGDIGVSNIESAIASGVVTASILVYYVVKIYPYLNKITIDGEKIYYKKVLGQERVIDIAAEDVQIHIDTLYMRWTNQDGYIEVNSGKKKIKIIESYYKNYVVLKETLVALA</sequence>
<feature type="transmembrane region" description="Helical" evidence="1">
    <location>
        <begin position="48"/>
        <end position="67"/>
    </location>
</feature>
<evidence type="ECO:0000313" key="2">
    <source>
        <dbReference type="EMBL" id="ALU24905.1"/>
    </source>
</evidence>
<accession>A0AAI8G3H4</accession>
<gene>
    <name evidence="2" type="ORF">AS202_01405</name>
</gene>
<dbReference type="GeneID" id="66973504"/>
<keyword evidence="1" id="KW-0472">Membrane</keyword>
<dbReference type="RefSeq" id="WP_006261953.1">
    <property type="nucleotide sequence ID" value="NZ_CP013690.1"/>
</dbReference>
<organism evidence="2 3">
    <name type="scientific">Myroides odoratimimus</name>
    <dbReference type="NCBI Taxonomy" id="76832"/>
    <lineage>
        <taxon>Bacteria</taxon>
        <taxon>Pseudomonadati</taxon>
        <taxon>Bacteroidota</taxon>
        <taxon>Flavobacteriia</taxon>
        <taxon>Flavobacteriales</taxon>
        <taxon>Flavobacteriaceae</taxon>
        <taxon>Myroides</taxon>
    </lineage>
</organism>
<dbReference type="Proteomes" id="UP000069030">
    <property type="component" value="Chromosome"/>
</dbReference>
<protein>
    <submittedName>
        <fullName evidence="2">Uncharacterized protein</fullName>
    </submittedName>
</protein>
<evidence type="ECO:0000256" key="1">
    <source>
        <dbReference type="SAM" id="Phobius"/>
    </source>
</evidence>
<feature type="transmembrane region" description="Helical" evidence="1">
    <location>
        <begin position="12"/>
        <end position="36"/>
    </location>
</feature>
<evidence type="ECO:0000313" key="3">
    <source>
        <dbReference type="Proteomes" id="UP000069030"/>
    </source>
</evidence>
<proteinExistence type="predicted"/>
<dbReference type="AlphaFoldDB" id="A0AAI8G3H4"/>
<keyword evidence="1" id="KW-1133">Transmembrane helix</keyword>
<reference evidence="2 3" key="1">
    <citation type="journal article" date="2016" name="J. Zhejiang Univ. Sci. B">
        <title>Antibiotic resistance mechanisms of Myroides sp.</title>
        <authorList>
            <person name="Hu S."/>
            <person name="Yuan S."/>
            <person name="Qu H."/>
            <person name="Jiang T."/>
            <person name="Zhou Y."/>
            <person name="Wang M."/>
            <person name="Ming D."/>
        </authorList>
    </citation>
    <scope>NUCLEOTIDE SEQUENCE [LARGE SCALE GENOMIC DNA]</scope>
    <source>
        <strain evidence="2 3">PR63039</strain>
    </source>
</reference>
<dbReference type="KEGG" id="mod:AS202_01405"/>